<dbReference type="SMART" id="SM00710">
    <property type="entry name" value="PbH1"/>
    <property type="match status" value="5"/>
</dbReference>
<keyword evidence="4" id="KW-0479">Metal-binding</keyword>
<evidence type="ECO:0000256" key="5">
    <source>
        <dbReference type="ARBA" id="ARBA00022729"/>
    </source>
</evidence>
<comment type="cofactor">
    <cofactor evidence="1">
        <name>Ca(2+)</name>
        <dbReference type="ChEBI" id="CHEBI:29108"/>
    </cofactor>
</comment>
<evidence type="ECO:0000256" key="1">
    <source>
        <dbReference type="ARBA" id="ARBA00001913"/>
    </source>
</evidence>
<keyword evidence="10" id="KW-1185">Reference proteome</keyword>
<name>K9X3Z9_9NOST</name>
<evidence type="ECO:0000256" key="3">
    <source>
        <dbReference type="ARBA" id="ARBA00022525"/>
    </source>
</evidence>
<dbReference type="OrthoDB" id="3565729at2"/>
<organism evidence="9 10">
    <name type="scientific">Cylindrospermum stagnale PCC 7417</name>
    <dbReference type="NCBI Taxonomy" id="56107"/>
    <lineage>
        <taxon>Bacteria</taxon>
        <taxon>Bacillati</taxon>
        <taxon>Cyanobacteriota</taxon>
        <taxon>Cyanophyceae</taxon>
        <taxon>Nostocales</taxon>
        <taxon>Nostocaceae</taxon>
        <taxon>Cylindrospermum</taxon>
    </lineage>
</organism>
<evidence type="ECO:0000256" key="2">
    <source>
        <dbReference type="ARBA" id="ARBA00004613"/>
    </source>
</evidence>
<protein>
    <recommendedName>
        <fullName evidence="11">Right handed beta helix domain-containing protein</fullName>
    </recommendedName>
</protein>
<dbReference type="AlphaFoldDB" id="K9X3Z9"/>
<dbReference type="GO" id="GO:0046872">
    <property type="term" value="F:metal ion binding"/>
    <property type="evidence" value="ECO:0007669"/>
    <property type="project" value="UniProtKB-KW"/>
</dbReference>
<dbReference type="PANTHER" id="PTHR40088:SF1">
    <property type="entry name" value="PECTATE LYASE PEL9"/>
    <property type="match status" value="1"/>
</dbReference>
<dbReference type="Gene3D" id="2.160.20.10">
    <property type="entry name" value="Single-stranded right-handed beta-helix, Pectin lyase-like"/>
    <property type="match status" value="1"/>
</dbReference>
<dbReference type="InterPro" id="IPR006626">
    <property type="entry name" value="PbH1"/>
</dbReference>
<evidence type="ECO:0000313" key="9">
    <source>
        <dbReference type="EMBL" id="AFZ26412.1"/>
    </source>
</evidence>
<dbReference type="InterPro" id="IPR012334">
    <property type="entry name" value="Pectin_lyas_fold"/>
</dbReference>
<dbReference type="InterPro" id="IPR052052">
    <property type="entry name" value="Polysaccharide_Lyase_9"/>
</dbReference>
<keyword evidence="7" id="KW-0456">Lyase</keyword>
<evidence type="ECO:0000256" key="8">
    <source>
        <dbReference type="ARBA" id="ARBA00038263"/>
    </source>
</evidence>
<proteinExistence type="inferred from homology"/>
<gene>
    <name evidence="9" type="ORF">Cylst_4319</name>
</gene>
<dbReference type="GO" id="GO:0005576">
    <property type="term" value="C:extracellular region"/>
    <property type="evidence" value="ECO:0007669"/>
    <property type="project" value="UniProtKB-SubCell"/>
</dbReference>
<reference evidence="9 10" key="1">
    <citation type="submission" date="2012-06" db="EMBL/GenBank/DDBJ databases">
        <title>Finished chromosome of genome of Cylindrospermum stagnale PCC 7417.</title>
        <authorList>
            <consortium name="US DOE Joint Genome Institute"/>
            <person name="Gugger M."/>
            <person name="Coursin T."/>
            <person name="Rippka R."/>
            <person name="Tandeau De Marsac N."/>
            <person name="Huntemann M."/>
            <person name="Wei C.-L."/>
            <person name="Han J."/>
            <person name="Detter J.C."/>
            <person name="Han C."/>
            <person name="Tapia R."/>
            <person name="Chen A."/>
            <person name="Kyrpides N."/>
            <person name="Mavromatis K."/>
            <person name="Markowitz V."/>
            <person name="Szeto E."/>
            <person name="Ivanova N."/>
            <person name="Pagani I."/>
            <person name="Pati A."/>
            <person name="Goodwin L."/>
            <person name="Nordberg H.P."/>
            <person name="Cantor M.N."/>
            <person name="Hua S.X."/>
            <person name="Woyke T."/>
            <person name="Kerfeld C.A."/>
        </authorList>
    </citation>
    <scope>NUCLEOTIDE SEQUENCE [LARGE SCALE GENOMIC DNA]</scope>
    <source>
        <strain evidence="9 10">PCC 7417</strain>
    </source>
</reference>
<dbReference type="Proteomes" id="UP000010475">
    <property type="component" value="Chromosome"/>
</dbReference>
<evidence type="ECO:0000256" key="7">
    <source>
        <dbReference type="ARBA" id="ARBA00023239"/>
    </source>
</evidence>
<evidence type="ECO:0000256" key="6">
    <source>
        <dbReference type="ARBA" id="ARBA00022837"/>
    </source>
</evidence>
<dbReference type="SUPFAM" id="SSF51126">
    <property type="entry name" value="Pectin lyase-like"/>
    <property type="match status" value="1"/>
</dbReference>
<sequence>MKELFFGLIYSVSLSTSLVLARVLSSLHQGEKITASLVKDIQQLSTDKETKRRNRKPIQGAISPKTYYVSGTGKDSNSGLSTLSPFRTIQKAANLTNPGETVLIMNGVYTNANPYGHLVEITRSGTASAWITFKAYPGHFPKLQHNGWNGIMIQNGASYIEVNGLEIVGNNANVTLNYALSQKTNTSNPLTNGNCLSIDGRNNGHPHHLRILNNKIHDCGGSGISVIQADYVTVENNEVYNNAWYSIYAQSGISFWQNWRFDTSQGYKMFIRKNKVYNNRQNIPWIATGTLTDGNGIIIDDSRNTQNGSKLGAYTGRTLVENNITFNNGGSGIHTYSSDHVDIVNNTAYLNNQTPEIKDGQIFANKSSDIVIINNILYAYPGKNVNSNWNNTKVSYDYNLYANSTSIVVKGIHDIIADPLFVSPSVADFKLQARSSAINKGYTLTRLKTDFAGNPRPSGTAYDIGAYEYQY</sequence>
<dbReference type="InterPro" id="IPR059226">
    <property type="entry name" value="Choice_anch_Q_dom"/>
</dbReference>
<evidence type="ECO:0008006" key="11">
    <source>
        <dbReference type="Google" id="ProtNLM"/>
    </source>
</evidence>
<dbReference type="STRING" id="56107.Cylst_4319"/>
<dbReference type="KEGG" id="csg:Cylst_4319"/>
<dbReference type="HOGENOM" id="CLU_026285_0_0_3"/>
<keyword evidence="6" id="KW-0106">Calcium</keyword>
<comment type="similarity">
    <text evidence="8">Belongs to the polysaccharide lyase 9 family.</text>
</comment>
<keyword evidence="5" id="KW-0732">Signal</keyword>
<keyword evidence="3" id="KW-0964">Secreted</keyword>
<comment type="subcellular location">
    <subcellularLocation>
        <location evidence="2">Secreted</location>
    </subcellularLocation>
</comment>
<dbReference type="PANTHER" id="PTHR40088">
    <property type="entry name" value="PECTATE LYASE (EUROFUNG)"/>
    <property type="match status" value="1"/>
</dbReference>
<dbReference type="PATRIC" id="fig|56107.3.peg.4738"/>
<accession>K9X3Z9</accession>
<dbReference type="InterPro" id="IPR011050">
    <property type="entry name" value="Pectin_lyase_fold/virulence"/>
</dbReference>
<dbReference type="RefSeq" id="WP_015209654.1">
    <property type="nucleotide sequence ID" value="NC_019757.1"/>
</dbReference>
<dbReference type="GO" id="GO:0016837">
    <property type="term" value="F:carbon-oxygen lyase activity, acting on polysaccharides"/>
    <property type="evidence" value="ECO:0007669"/>
    <property type="project" value="TreeGrafter"/>
</dbReference>
<evidence type="ECO:0000256" key="4">
    <source>
        <dbReference type="ARBA" id="ARBA00022723"/>
    </source>
</evidence>
<dbReference type="NCBIfam" id="NF041518">
    <property type="entry name" value="choice_anch_Q"/>
    <property type="match status" value="1"/>
</dbReference>
<dbReference type="eggNOG" id="COG2931">
    <property type="taxonomic scope" value="Bacteria"/>
</dbReference>
<dbReference type="EMBL" id="CP003642">
    <property type="protein sequence ID" value="AFZ26412.1"/>
    <property type="molecule type" value="Genomic_DNA"/>
</dbReference>
<evidence type="ECO:0000313" key="10">
    <source>
        <dbReference type="Proteomes" id="UP000010475"/>
    </source>
</evidence>